<feature type="transmembrane region" description="Helical" evidence="1">
    <location>
        <begin position="258"/>
        <end position="276"/>
    </location>
</feature>
<evidence type="ECO:0000313" key="2">
    <source>
        <dbReference type="EMBL" id="MFD1567794.1"/>
    </source>
</evidence>
<dbReference type="Pfam" id="PF09948">
    <property type="entry name" value="PpoB2"/>
    <property type="match status" value="1"/>
</dbReference>
<keyword evidence="1" id="KW-0472">Membrane</keyword>
<comment type="caution">
    <text evidence="2">The sequence shown here is derived from an EMBL/GenBank/DDBJ whole genome shotgun (WGS) entry which is preliminary data.</text>
</comment>
<protein>
    <submittedName>
        <fullName evidence="2">DUF2182 domain-containing protein</fullName>
    </submittedName>
</protein>
<feature type="transmembrane region" description="Helical" evidence="1">
    <location>
        <begin position="74"/>
        <end position="95"/>
    </location>
</feature>
<feature type="transmembrane region" description="Helical" evidence="1">
    <location>
        <begin position="216"/>
        <end position="238"/>
    </location>
</feature>
<proteinExistence type="predicted"/>
<dbReference type="EMBL" id="JBHUCZ010000009">
    <property type="protein sequence ID" value="MFD1567794.1"/>
    <property type="molecule type" value="Genomic_DNA"/>
</dbReference>
<keyword evidence="3" id="KW-1185">Reference proteome</keyword>
<dbReference type="Proteomes" id="UP001597139">
    <property type="component" value="Unassembled WGS sequence"/>
</dbReference>
<evidence type="ECO:0000313" key="3">
    <source>
        <dbReference type="Proteomes" id="UP001597139"/>
    </source>
</evidence>
<reference evidence="2 3" key="1">
    <citation type="journal article" date="2019" name="Int. J. Syst. Evol. Microbiol.">
        <title>The Global Catalogue of Microorganisms (GCM) 10K type strain sequencing project: providing services to taxonomists for standard genome sequencing and annotation.</title>
        <authorList>
            <consortium name="The Broad Institute Genomics Platform"/>
            <consortium name="The Broad Institute Genome Sequencing Center for Infectious Disease"/>
            <person name="Wu L."/>
            <person name="Ma J."/>
        </authorList>
    </citation>
    <scope>NUCLEOTIDE SEQUENCE [LARGE SCALE GENOMIC DNA]</scope>
    <source>
        <strain evidence="2 3">CGMCC 1.12859</strain>
    </source>
</reference>
<feature type="transmembrane region" description="Helical" evidence="1">
    <location>
        <begin position="116"/>
        <end position="136"/>
    </location>
</feature>
<evidence type="ECO:0000256" key="1">
    <source>
        <dbReference type="SAM" id="Phobius"/>
    </source>
</evidence>
<organism evidence="2 3">
    <name type="scientific">Halolamina litorea</name>
    <dbReference type="NCBI Taxonomy" id="1515593"/>
    <lineage>
        <taxon>Archaea</taxon>
        <taxon>Methanobacteriati</taxon>
        <taxon>Methanobacteriota</taxon>
        <taxon>Stenosarchaea group</taxon>
        <taxon>Halobacteria</taxon>
        <taxon>Halobacteriales</taxon>
        <taxon>Haloferacaceae</taxon>
    </lineage>
</organism>
<feature type="transmembrane region" description="Helical" evidence="1">
    <location>
        <begin position="156"/>
        <end position="180"/>
    </location>
</feature>
<feature type="transmembrane region" description="Helical" evidence="1">
    <location>
        <begin position="27"/>
        <end position="44"/>
    </location>
</feature>
<dbReference type="InterPro" id="IPR018688">
    <property type="entry name" value="PpoB2-like"/>
</dbReference>
<accession>A0ABD6BRS0</accession>
<gene>
    <name evidence="2" type="ORF">ACFSAU_09840</name>
</gene>
<sequence length="290" mass="31789">MAYGSARREETETETGLFSLGLTRGRTAVLAMLGIDAVFWVMMWEGSVPMPGMNWLMGERSIPMAAPGAMELGTFHAGGTAFVGFFVMWGVMMWTMMHPAMARFTRDYTAAHQGSAVQTALAVTAFFASYHIIWMLSATFPLGFHAGLSALGYEGIYGFVRSHTVGVVGTMLVLTGLYQLTTFKQNLLRDCCANVNPHEDDIPTAFREGVWHGTRCVAICFGFFFLLMPFFGEMNFFWMVALTTLVTIERLPIWGDDIAVSTGIISLLAGVVVLVAQPDLGISFTMSMGM</sequence>
<name>A0ABD6BRS0_9EURY</name>
<keyword evidence="1" id="KW-1133">Transmembrane helix</keyword>
<keyword evidence="1" id="KW-0812">Transmembrane</keyword>
<dbReference type="AlphaFoldDB" id="A0ABD6BRS0"/>
<dbReference type="RefSeq" id="WP_267647039.1">
    <property type="nucleotide sequence ID" value="NZ_JANHGR010000001.1"/>
</dbReference>